<reference evidence="3" key="1">
    <citation type="journal article" date="2020" name="Stud. Mycol.">
        <title>101 Dothideomycetes genomes: a test case for predicting lifestyles and emergence of pathogens.</title>
        <authorList>
            <person name="Haridas S."/>
            <person name="Albert R."/>
            <person name="Binder M."/>
            <person name="Bloem J."/>
            <person name="Labutti K."/>
            <person name="Salamov A."/>
            <person name="Andreopoulos B."/>
            <person name="Baker S."/>
            <person name="Barry K."/>
            <person name="Bills G."/>
            <person name="Bluhm B."/>
            <person name="Cannon C."/>
            <person name="Castanera R."/>
            <person name="Culley D."/>
            <person name="Daum C."/>
            <person name="Ezra D."/>
            <person name="Gonzalez J."/>
            <person name="Henrissat B."/>
            <person name="Kuo A."/>
            <person name="Liang C."/>
            <person name="Lipzen A."/>
            <person name="Lutzoni F."/>
            <person name="Magnuson J."/>
            <person name="Mondo S."/>
            <person name="Nolan M."/>
            <person name="Ohm R."/>
            <person name="Pangilinan J."/>
            <person name="Park H.-J."/>
            <person name="Ramirez L."/>
            <person name="Alfaro M."/>
            <person name="Sun H."/>
            <person name="Tritt A."/>
            <person name="Yoshinaga Y."/>
            <person name="Zwiers L.-H."/>
            <person name="Turgeon B."/>
            <person name="Goodwin S."/>
            <person name="Spatafora J."/>
            <person name="Crous P."/>
            <person name="Grigoriev I."/>
        </authorList>
    </citation>
    <scope>NUCLEOTIDE SEQUENCE</scope>
    <source>
        <strain evidence="3">CBS 133067</strain>
    </source>
</reference>
<name>A0A9P4I7U3_9PEZI</name>
<evidence type="ECO:0000313" key="3">
    <source>
        <dbReference type="EMBL" id="KAF2093346.1"/>
    </source>
</evidence>
<dbReference type="SUPFAM" id="SSF57414">
    <property type="entry name" value="Hairpin loop containing domain-like"/>
    <property type="match status" value="1"/>
</dbReference>
<dbReference type="PROSITE" id="PS50948">
    <property type="entry name" value="PAN"/>
    <property type="match status" value="1"/>
</dbReference>
<evidence type="ECO:0000313" key="4">
    <source>
        <dbReference type="Proteomes" id="UP000799772"/>
    </source>
</evidence>
<feature type="compositionally biased region" description="Polar residues" evidence="1">
    <location>
        <begin position="18"/>
        <end position="34"/>
    </location>
</feature>
<feature type="region of interest" description="Disordered" evidence="1">
    <location>
        <begin position="1"/>
        <end position="39"/>
    </location>
</feature>
<feature type="region of interest" description="Disordered" evidence="1">
    <location>
        <begin position="639"/>
        <end position="672"/>
    </location>
</feature>
<dbReference type="Pfam" id="PF23865">
    <property type="entry name" value="DUF7223"/>
    <property type="match status" value="1"/>
</dbReference>
<proteinExistence type="predicted"/>
<sequence length="672" mass="71949">MSNTALAAPSFSRRQDISSDNSTATTASGPTQTLAPVVPPNVDTGSLQVLNPSKNVTLFFQTTPSSRKRDGSAVAAQVALGFKYPVVPLDHSDFVGSVSCTDKSVLATFADVDSYSHARSTWPVQSKFMLITSTQGCGPDDQNGYFVATSAAFTNGSLSVLAQGGFTGLNSTLNTANIVWGGGSTVDADGRRLRARDCDDNWCDSESISFNLSPEIAAEEANGEDESDAEANASQEDDDDAPWDNAYLLWEYNADDGESGATDKRALTNLVKREEASVEKSLKLYCVDCGIHGEFTLGGEVDYSVWELDVSLAQIYLNGNLHAGLYLGLEASVEYDNKITKELSKPNLLGWEIPLIINIGPYIELDLQAEFDAKAEGTLLVGGALDWPGFSATLDLLNPESSFQSGFEPQLTEKFEANGEISVSVSLGLPLAIGVGIDVLDGLWTADLELKDVPSINAEASISLSYINDNTYNTVDGTTIADDNNGLDLNDGCYGVAWQLTFENLLEIEAEADPSDPWDYTLYDWSYPLAQGCFGYTQPACSEPVRASPIVGQGVNCNMPLDTIVTGYEEGDSNVVDSRTVCAQSCMTDANCASFAWTDSTSTCQLYNTGFANLTANSGSTNAVFDRSCFQTKDCPFNATDSSDSSSNSKRSIQSNHRRASLPRMAGMTSAK</sequence>
<evidence type="ECO:0000256" key="1">
    <source>
        <dbReference type="SAM" id="MobiDB-lite"/>
    </source>
</evidence>
<feature type="domain" description="Apple" evidence="2">
    <location>
        <begin position="557"/>
        <end position="629"/>
    </location>
</feature>
<dbReference type="AlphaFoldDB" id="A0A9P4I7U3"/>
<keyword evidence="4" id="KW-1185">Reference proteome</keyword>
<protein>
    <recommendedName>
        <fullName evidence="2">Apple domain-containing protein</fullName>
    </recommendedName>
</protein>
<gene>
    <name evidence="3" type="ORF">NA57DRAFT_81276</name>
</gene>
<comment type="caution">
    <text evidence="3">The sequence shown here is derived from an EMBL/GenBank/DDBJ whole genome shotgun (WGS) entry which is preliminary data.</text>
</comment>
<dbReference type="Pfam" id="PF22974">
    <property type="entry name" value="DUF7029"/>
    <property type="match status" value="1"/>
</dbReference>
<organism evidence="3 4">
    <name type="scientific">Rhizodiscina lignyota</name>
    <dbReference type="NCBI Taxonomy" id="1504668"/>
    <lineage>
        <taxon>Eukaryota</taxon>
        <taxon>Fungi</taxon>
        <taxon>Dikarya</taxon>
        <taxon>Ascomycota</taxon>
        <taxon>Pezizomycotina</taxon>
        <taxon>Dothideomycetes</taxon>
        <taxon>Pleosporomycetidae</taxon>
        <taxon>Aulographales</taxon>
        <taxon>Rhizodiscinaceae</taxon>
        <taxon>Rhizodiscina</taxon>
    </lineage>
</organism>
<feature type="compositionally biased region" description="Low complexity" evidence="1">
    <location>
        <begin position="642"/>
        <end position="655"/>
    </location>
</feature>
<dbReference type="InterPro" id="IPR003609">
    <property type="entry name" value="Pan_app"/>
</dbReference>
<accession>A0A9P4I7U3</accession>
<dbReference type="OrthoDB" id="3942793at2759"/>
<dbReference type="EMBL" id="ML978138">
    <property type="protein sequence ID" value="KAF2093346.1"/>
    <property type="molecule type" value="Genomic_DNA"/>
</dbReference>
<evidence type="ECO:0000259" key="2">
    <source>
        <dbReference type="PROSITE" id="PS50948"/>
    </source>
</evidence>
<feature type="region of interest" description="Disordered" evidence="1">
    <location>
        <begin position="218"/>
        <end position="241"/>
    </location>
</feature>
<dbReference type="InterPro" id="IPR055647">
    <property type="entry name" value="DUF7223"/>
</dbReference>
<dbReference type="Proteomes" id="UP000799772">
    <property type="component" value="Unassembled WGS sequence"/>
</dbReference>
<dbReference type="InterPro" id="IPR054293">
    <property type="entry name" value="DUF7029"/>
</dbReference>